<feature type="signal peptide" evidence="1">
    <location>
        <begin position="1"/>
        <end position="23"/>
    </location>
</feature>
<evidence type="ECO:0000313" key="4">
    <source>
        <dbReference type="Proteomes" id="UP000309673"/>
    </source>
</evidence>
<feature type="chain" id="PRO_5020865678" description="SGNH hydrolase-type esterase domain-containing protein" evidence="1">
    <location>
        <begin position="24"/>
        <end position="240"/>
    </location>
</feature>
<dbReference type="RefSeq" id="WP_136777000.1">
    <property type="nucleotide sequence ID" value="NZ_SUPK01000003.1"/>
</dbReference>
<dbReference type="InterPro" id="IPR036514">
    <property type="entry name" value="SGNH_hydro_sf"/>
</dbReference>
<dbReference type="GO" id="GO:0004622">
    <property type="term" value="F:phosphatidylcholine lysophospholipase activity"/>
    <property type="evidence" value="ECO:0007669"/>
    <property type="project" value="TreeGrafter"/>
</dbReference>
<protein>
    <recommendedName>
        <fullName evidence="2">SGNH hydrolase-type esterase domain-containing protein</fullName>
    </recommendedName>
</protein>
<dbReference type="PANTHER" id="PTHR30383:SF27">
    <property type="entry name" value="SPORE GERMINATION LIPASE LIPC"/>
    <property type="match status" value="1"/>
</dbReference>
<accession>A0A4U0FCW8</accession>
<dbReference type="InterPro" id="IPR013830">
    <property type="entry name" value="SGNH_hydro"/>
</dbReference>
<dbReference type="Gene3D" id="3.40.50.1110">
    <property type="entry name" value="SGNH hydrolase"/>
    <property type="match status" value="1"/>
</dbReference>
<dbReference type="SUPFAM" id="SSF52266">
    <property type="entry name" value="SGNH hydrolase"/>
    <property type="match status" value="1"/>
</dbReference>
<dbReference type="OrthoDB" id="1815486at2"/>
<dbReference type="InterPro" id="IPR051532">
    <property type="entry name" value="Ester_Hydrolysis_Enzymes"/>
</dbReference>
<organism evidence="3 4">
    <name type="scientific">Cohnella pontilimi</name>
    <dbReference type="NCBI Taxonomy" id="2564100"/>
    <lineage>
        <taxon>Bacteria</taxon>
        <taxon>Bacillati</taxon>
        <taxon>Bacillota</taxon>
        <taxon>Bacilli</taxon>
        <taxon>Bacillales</taxon>
        <taxon>Paenibacillaceae</taxon>
        <taxon>Cohnella</taxon>
    </lineage>
</organism>
<keyword evidence="4" id="KW-1185">Reference proteome</keyword>
<dbReference type="Pfam" id="PF13472">
    <property type="entry name" value="Lipase_GDSL_2"/>
    <property type="match status" value="1"/>
</dbReference>
<sequence>MRKITVSLLTAAAIFCTVPFAFAKEKEPEGVQTVHYVALGDSIAAGYTPYGTVDLSYADFVKEHLERYQNQAVEYHNFAVTGYTSEQLKNDILHNEMIRQEIKESTIVTIDIGANDMFRKLLTDPSKAYEGIAAASVNLQTILSTIDGLNPNVDVYVMGYYNPFAYYPEQVQAFLVPLNDSLNSEIESRTQANGDTYVPTGNRIDKHYQKYMPNPEDNHLNVEGYKVIAQEFWKAMNKNR</sequence>
<gene>
    <name evidence="3" type="ORF">E5161_06920</name>
</gene>
<proteinExistence type="predicted"/>
<keyword evidence="1" id="KW-0732">Signal</keyword>
<evidence type="ECO:0000256" key="1">
    <source>
        <dbReference type="SAM" id="SignalP"/>
    </source>
</evidence>
<reference evidence="3 4" key="1">
    <citation type="submission" date="2019-04" db="EMBL/GenBank/DDBJ databases">
        <title>Cohnella sp. nov., isolated from soil.</title>
        <authorList>
            <person name="Kim W."/>
        </authorList>
    </citation>
    <scope>NUCLEOTIDE SEQUENCE [LARGE SCALE GENOMIC DNA]</scope>
    <source>
        <strain evidence="3 4">CAU 1483</strain>
    </source>
</reference>
<dbReference type="EMBL" id="SUPK01000003">
    <property type="protein sequence ID" value="TJY42581.1"/>
    <property type="molecule type" value="Genomic_DNA"/>
</dbReference>
<dbReference type="AlphaFoldDB" id="A0A4U0FCW8"/>
<comment type="caution">
    <text evidence="3">The sequence shown here is derived from an EMBL/GenBank/DDBJ whole genome shotgun (WGS) entry which is preliminary data.</text>
</comment>
<evidence type="ECO:0000259" key="2">
    <source>
        <dbReference type="Pfam" id="PF13472"/>
    </source>
</evidence>
<dbReference type="PANTHER" id="PTHR30383">
    <property type="entry name" value="THIOESTERASE 1/PROTEASE 1/LYSOPHOSPHOLIPASE L1"/>
    <property type="match status" value="1"/>
</dbReference>
<dbReference type="Proteomes" id="UP000309673">
    <property type="component" value="Unassembled WGS sequence"/>
</dbReference>
<feature type="domain" description="SGNH hydrolase-type esterase" evidence="2">
    <location>
        <begin position="38"/>
        <end position="227"/>
    </location>
</feature>
<name>A0A4U0FCW8_9BACL</name>
<evidence type="ECO:0000313" key="3">
    <source>
        <dbReference type="EMBL" id="TJY42581.1"/>
    </source>
</evidence>